<name>A0A9D7E0M2_9PROT</name>
<dbReference type="InterPro" id="IPR008331">
    <property type="entry name" value="Ferritin_DPS_dom"/>
</dbReference>
<dbReference type="Gene3D" id="1.20.1260.10">
    <property type="match status" value="1"/>
</dbReference>
<organism evidence="4 5">
    <name type="scientific">Candidatus Methylophosphatis roskildensis</name>
    <dbReference type="NCBI Taxonomy" id="2899263"/>
    <lineage>
        <taxon>Bacteria</taxon>
        <taxon>Pseudomonadati</taxon>
        <taxon>Pseudomonadota</taxon>
        <taxon>Betaproteobacteria</taxon>
        <taxon>Nitrosomonadales</taxon>
        <taxon>Sterolibacteriaceae</taxon>
        <taxon>Candidatus Methylophosphatis</taxon>
    </lineage>
</organism>
<keyword evidence="2" id="KW-0408">Iron</keyword>
<feature type="domain" description="Ferritin-like diiron" evidence="3">
    <location>
        <begin position="5"/>
        <end position="146"/>
    </location>
</feature>
<dbReference type="SUPFAM" id="SSF47240">
    <property type="entry name" value="Ferritin-like"/>
    <property type="match status" value="1"/>
</dbReference>
<dbReference type="GO" id="GO:0004322">
    <property type="term" value="F:ferroxidase activity"/>
    <property type="evidence" value="ECO:0007669"/>
    <property type="project" value="TreeGrafter"/>
</dbReference>
<evidence type="ECO:0000313" key="4">
    <source>
        <dbReference type="EMBL" id="MBK6971493.1"/>
    </source>
</evidence>
<dbReference type="AlphaFoldDB" id="A0A9D7E0M2"/>
<reference evidence="4" key="1">
    <citation type="submission" date="2020-10" db="EMBL/GenBank/DDBJ databases">
        <title>Connecting structure to function with the recovery of over 1000 high-quality activated sludge metagenome-assembled genomes encoding full-length rRNA genes using long-read sequencing.</title>
        <authorList>
            <person name="Singleton C.M."/>
            <person name="Petriglieri F."/>
            <person name="Kristensen J.M."/>
            <person name="Kirkegaard R.H."/>
            <person name="Michaelsen T.Y."/>
            <person name="Andersen M.H."/>
            <person name="Karst S.M."/>
            <person name="Dueholm M.S."/>
            <person name="Nielsen P.H."/>
            <person name="Albertsen M."/>
        </authorList>
    </citation>
    <scope>NUCLEOTIDE SEQUENCE</scope>
    <source>
        <strain evidence="4">Bjer_18-Q3-R1-45_BAT3C.347</strain>
    </source>
</reference>
<proteinExistence type="predicted"/>
<sequence length="146" mass="16239">MPPSGIDQQATIATLNRILEAELAGVVRYTHYSFMVYGYGRIPIVSWLRSQADESLLHAQEAGELVTALGGHPSLGIGKLLETERHDIGDILREAKEHEQGALALYGDLLRVVEGRDVMLEEYARQQIAAETRHVSEVDKMLRYPG</sequence>
<dbReference type="CDD" id="cd00657">
    <property type="entry name" value="Ferritin_like"/>
    <property type="match status" value="1"/>
</dbReference>
<evidence type="ECO:0000256" key="1">
    <source>
        <dbReference type="ARBA" id="ARBA00022434"/>
    </source>
</evidence>
<dbReference type="Pfam" id="PF00210">
    <property type="entry name" value="Ferritin"/>
    <property type="match status" value="1"/>
</dbReference>
<dbReference type="PROSITE" id="PS50905">
    <property type="entry name" value="FERRITIN_LIKE"/>
    <property type="match status" value="1"/>
</dbReference>
<protein>
    <submittedName>
        <fullName evidence="4">Bacterioferritin</fullName>
    </submittedName>
</protein>
<dbReference type="InterPro" id="IPR009078">
    <property type="entry name" value="Ferritin-like_SF"/>
</dbReference>
<dbReference type="Proteomes" id="UP000807785">
    <property type="component" value="Unassembled WGS sequence"/>
</dbReference>
<gene>
    <name evidence="4" type="ORF">IPH26_00510</name>
</gene>
<dbReference type="GO" id="GO:0005829">
    <property type="term" value="C:cytosol"/>
    <property type="evidence" value="ECO:0007669"/>
    <property type="project" value="TreeGrafter"/>
</dbReference>
<evidence type="ECO:0000256" key="2">
    <source>
        <dbReference type="ARBA" id="ARBA00023004"/>
    </source>
</evidence>
<dbReference type="EMBL" id="JADJEV010000001">
    <property type="protein sequence ID" value="MBK6971493.1"/>
    <property type="molecule type" value="Genomic_DNA"/>
</dbReference>
<dbReference type="GO" id="GO:0008199">
    <property type="term" value="F:ferric iron binding"/>
    <property type="evidence" value="ECO:0007669"/>
    <property type="project" value="InterPro"/>
</dbReference>
<dbReference type="InterPro" id="IPR012347">
    <property type="entry name" value="Ferritin-like"/>
</dbReference>
<dbReference type="GO" id="GO:0020037">
    <property type="term" value="F:heme binding"/>
    <property type="evidence" value="ECO:0007669"/>
    <property type="project" value="TreeGrafter"/>
</dbReference>
<comment type="caution">
    <text evidence="4">The sequence shown here is derived from an EMBL/GenBank/DDBJ whole genome shotgun (WGS) entry which is preliminary data.</text>
</comment>
<evidence type="ECO:0000259" key="3">
    <source>
        <dbReference type="PROSITE" id="PS50905"/>
    </source>
</evidence>
<keyword evidence="1" id="KW-0409">Iron storage</keyword>
<dbReference type="PANTHER" id="PTHR30295">
    <property type="entry name" value="BACTERIOFERRITIN"/>
    <property type="match status" value="1"/>
</dbReference>
<dbReference type="GO" id="GO:0006879">
    <property type="term" value="P:intracellular iron ion homeostasis"/>
    <property type="evidence" value="ECO:0007669"/>
    <property type="project" value="UniProtKB-KW"/>
</dbReference>
<evidence type="ECO:0000313" key="5">
    <source>
        <dbReference type="Proteomes" id="UP000807785"/>
    </source>
</evidence>
<dbReference type="PANTHER" id="PTHR30295:SF0">
    <property type="entry name" value="BACTERIOFERRITIN"/>
    <property type="match status" value="1"/>
</dbReference>
<dbReference type="InterPro" id="IPR009040">
    <property type="entry name" value="Ferritin-like_diiron"/>
</dbReference>
<accession>A0A9D7E0M2</accession>